<dbReference type="Pfam" id="PF00400">
    <property type="entry name" value="WD40"/>
    <property type="match status" value="6"/>
</dbReference>
<dbReference type="GO" id="GO:0032040">
    <property type="term" value="C:small-subunit processome"/>
    <property type="evidence" value="ECO:0007669"/>
    <property type="project" value="TreeGrafter"/>
</dbReference>
<dbReference type="Gene3D" id="2.130.10.10">
    <property type="entry name" value="YVTN repeat-like/Quinoprotein amine dehydrogenase"/>
    <property type="match status" value="1"/>
</dbReference>
<evidence type="ECO:0000256" key="6">
    <source>
        <dbReference type="SAM" id="MobiDB-lite"/>
    </source>
</evidence>
<organism evidence="7">
    <name type="scientific">Lygus hesperus</name>
    <name type="common">Western plant bug</name>
    <dbReference type="NCBI Taxonomy" id="30085"/>
    <lineage>
        <taxon>Eukaryota</taxon>
        <taxon>Metazoa</taxon>
        <taxon>Ecdysozoa</taxon>
        <taxon>Arthropoda</taxon>
        <taxon>Hexapoda</taxon>
        <taxon>Insecta</taxon>
        <taxon>Pterygota</taxon>
        <taxon>Neoptera</taxon>
        <taxon>Paraneoptera</taxon>
        <taxon>Hemiptera</taxon>
        <taxon>Heteroptera</taxon>
        <taxon>Panheteroptera</taxon>
        <taxon>Cimicomorpha</taxon>
        <taxon>Miridae</taxon>
        <taxon>Mirini</taxon>
        <taxon>Lygus</taxon>
    </lineage>
</organism>
<feature type="region of interest" description="Disordered" evidence="6">
    <location>
        <begin position="471"/>
        <end position="500"/>
    </location>
</feature>
<sequence>MSSFFIRPKTNKNVTSKKEAPQRKLGKRSLKKSKGKVYDSKVKKRKFDRPKDDEEITSDEDILDEEGQNAAVVESDEDEHLTPQEKKLQLAKKYLEEIEEEEKKKADGADIDDGVILGRLREDVLRREGKLKKRVADNIITSYEDSDITVLKCKEHKLAITCLAVSSDDKLFTGSKDASIVKWCLSTMRKVGFIPPRHKDKSNENSHATSILCMAISHDDRYLAVGDESNLIQIWDPKTLEHVFTFKGHRGAVTGLSFCRLTHHLYSASHDKTVKVWSMPERAYIETLFGHQAPISALDVLAKDRVVTSGGSDTSVRVWKIEEESQLIFNGHKQSIDSIRKLSDVHFISCGEDGLVCIWGANKKKPLHRIQNAHGVSPCSDANWIVSVACIPNTDVFATGSSDGVVRLWKCDNNYRGATVLGTVPVTGFVNAMAFTHDQKRLVIGVGQEHRLGRWSRIKSAKNSVLVVRVQKPEEQPESSTRNEVKKLLNGSAETDSDSS</sequence>
<dbReference type="InterPro" id="IPR015943">
    <property type="entry name" value="WD40/YVTN_repeat-like_dom_sf"/>
</dbReference>
<dbReference type="InterPro" id="IPR039241">
    <property type="entry name" value="Rrp9-like"/>
</dbReference>
<protein>
    <submittedName>
        <fullName evidence="7">U3 small nucleolar RNA-interacting protein 2</fullName>
    </submittedName>
</protein>
<dbReference type="InterPro" id="IPR036322">
    <property type="entry name" value="WD40_repeat_dom_sf"/>
</dbReference>
<dbReference type="PANTHER" id="PTHR19865:SF0">
    <property type="entry name" value="U3 SMALL NUCLEOLAR RNA-INTERACTING PROTEIN 2"/>
    <property type="match status" value="1"/>
</dbReference>
<proteinExistence type="predicted"/>
<feature type="compositionally biased region" description="Acidic residues" evidence="6">
    <location>
        <begin position="53"/>
        <end position="67"/>
    </location>
</feature>
<feature type="repeat" description="WD" evidence="5">
    <location>
        <begin position="246"/>
        <end position="287"/>
    </location>
</feature>
<dbReference type="AlphaFoldDB" id="A0A146L1L4"/>
<dbReference type="PROSITE" id="PS50082">
    <property type="entry name" value="WD_REPEATS_2"/>
    <property type="match status" value="4"/>
</dbReference>
<evidence type="ECO:0000256" key="4">
    <source>
        <dbReference type="ARBA" id="ARBA00023242"/>
    </source>
</evidence>
<comment type="subcellular location">
    <subcellularLocation>
        <location evidence="1">Nucleus</location>
    </subcellularLocation>
</comment>
<dbReference type="GO" id="GO:0034511">
    <property type="term" value="F:U3 snoRNA binding"/>
    <property type="evidence" value="ECO:0007669"/>
    <property type="project" value="InterPro"/>
</dbReference>
<feature type="compositionally biased region" description="Basic residues" evidence="6">
    <location>
        <begin position="24"/>
        <end position="35"/>
    </location>
</feature>
<keyword evidence="2 5" id="KW-0853">WD repeat</keyword>
<dbReference type="SMART" id="SM00320">
    <property type="entry name" value="WD40"/>
    <property type="match status" value="7"/>
</dbReference>
<evidence type="ECO:0000256" key="2">
    <source>
        <dbReference type="ARBA" id="ARBA00022574"/>
    </source>
</evidence>
<feature type="compositionally biased region" description="Basic and acidic residues" evidence="6">
    <location>
        <begin position="471"/>
        <end position="487"/>
    </location>
</feature>
<feature type="region of interest" description="Disordered" evidence="6">
    <location>
        <begin position="1"/>
        <end position="67"/>
    </location>
</feature>
<evidence type="ECO:0000313" key="7">
    <source>
        <dbReference type="EMBL" id="JAQ02443.1"/>
    </source>
</evidence>
<dbReference type="InterPro" id="IPR001680">
    <property type="entry name" value="WD40_rpt"/>
</dbReference>
<dbReference type="InterPro" id="IPR020472">
    <property type="entry name" value="WD40_PAC1"/>
</dbReference>
<accession>A0A146L1L4</accession>
<dbReference type="PANTHER" id="PTHR19865">
    <property type="entry name" value="U3 SMALL NUCLEOLAR RNA INTERACTING PROTEIN 2"/>
    <property type="match status" value="1"/>
</dbReference>
<dbReference type="CDD" id="cd00200">
    <property type="entry name" value="WD40"/>
    <property type="match status" value="1"/>
</dbReference>
<feature type="repeat" description="WD" evidence="5">
    <location>
        <begin position="288"/>
        <end position="329"/>
    </location>
</feature>
<dbReference type="SUPFAM" id="SSF50978">
    <property type="entry name" value="WD40 repeat-like"/>
    <property type="match status" value="1"/>
</dbReference>
<name>A0A146L1L4_LYGHE</name>
<dbReference type="EMBL" id="GDHC01016186">
    <property type="protein sequence ID" value="JAQ02443.1"/>
    <property type="molecule type" value="Transcribed_RNA"/>
</dbReference>
<evidence type="ECO:0000256" key="5">
    <source>
        <dbReference type="PROSITE-ProRule" id="PRU00221"/>
    </source>
</evidence>
<dbReference type="PRINTS" id="PR00320">
    <property type="entry name" value="GPROTEINBRPT"/>
</dbReference>
<dbReference type="FunFam" id="2.130.10.10:FF:000509">
    <property type="entry name" value="U3 small nucleolar RNA-interacting protein"/>
    <property type="match status" value="1"/>
</dbReference>
<feature type="repeat" description="WD" evidence="5">
    <location>
        <begin position="385"/>
        <end position="410"/>
    </location>
</feature>
<evidence type="ECO:0000256" key="1">
    <source>
        <dbReference type="ARBA" id="ARBA00004123"/>
    </source>
</evidence>
<keyword evidence="4" id="KW-0539">Nucleus</keyword>
<reference evidence="7" key="1">
    <citation type="journal article" date="2016" name="Gigascience">
        <title>De novo construction of an expanded transcriptome assembly for the western tarnished plant bug, Lygus hesperus.</title>
        <authorList>
            <person name="Tassone E.E."/>
            <person name="Geib S.M."/>
            <person name="Hall B."/>
            <person name="Fabrick J.A."/>
            <person name="Brent C.S."/>
            <person name="Hull J.J."/>
        </authorList>
    </citation>
    <scope>NUCLEOTIDE SEQUENCE</scope>
</reference>
<dbReference type="PROSITE" id="PS50294">
    <property type="entry name" value="WD_REPEATS_REGION"/>
    <property type="match status" value="3"/>
</dbReference>
<feature type="repeat" description="WD" evidence="5">
    <location>
        <begin position="204"/>
        <end position="245"/>
    </location>
</feature>
<evidence type="ECO:0000256" key="3">
    <source>
        <dbReference type="ARBA" id="ARBA00022737"/>
    </source>
</evidence>
<gene>
    <name evidence="7" type="primary">RRP9_0</name>
    <name evidence="7" type="ORF">g.41721</name>
</gene>
<keyword evidence="3" id="KW-0677">Repeat</keyword>